<dbReference type="KEGG" id="mes:Meso_1174"/>
<name>Q11J55_CHESB</name>
<sequence length="91" mass="10083">MIPRLHASSRASKLLTGNHEFGQWPVIGLIFPFGIPCFSIVQRHLVPSQTGRRLGLLFQQRQAIAKSDLLIALDDPERRAGPSGPPWISSK</sequence>
<gene>
    <name evidence="1" type="ordered locus">Meso_1174</name>
</gene>
<organism evidence="1">
    <name type="scientific">Chelativorans sp. (strain BNC1)</name>
    <dbReference type="NCBI Taxonomy" id="266779"/>
    <lineage>
        <taxon>Bacteria</taxon>
        <taxon>Pseudomonadati</taxon>
        <taxon>Pseudomonadota</taxon>
        <taxon>Alphaproteobacteria</taxon>
        <taxon>Hyphomicrobiales</taxon>
        <taxon>Phyllobacteriaceae</taxon>
        <taxon>Chelativorans</taxon>
    </lineage>
</organism>
<protein>
    <submittedName>
        <fullName evidence="1">Uncharacterized protein</fullName>
    </submittedName>
</protein>
<dbReference type="STRING" id="266779.Meso_1174"/>
<dbReference type="AlphaFoldDB" id="Q11J55"/>
<reference evidence="1" key="1">
    <citation type="submission" date="2006-06" db="EMBL/GenBank/DDBJ databases">
        <title>Complete sequence of chromosome of Chelativorans sp. BNC1.</title>
        <authorList>
            <consortium name="US DOE Joint Genome Institute"/>
            <person name="Copeland A."/>
            <person name="Lucas S."/>
            <person name="Lapidus A."/>
            <person name="Barry K."/>
            <person name="Detter J.C."/>
            <person name="Glavina del Rio T."/>
            <person name="Hammon N."/>
            <person name="Israni S."/>
            <person name="Dalin E."/>
            <person name="Tice H."/>
            <person name="Pitluck S."/>
            <person name="Chertkov O."/>
            <person name="Brettin T."/>
            <person name="Bruce D."/>
            <person name="Han C."/>
            <person name="Tapia R."/>
            <person name="Gilna P."/>
            <person name="Schmutz J."/>
            <person name="Larimer F."/>
            <person name="Land M."/>
            <person name="Hauser L."/>
            <person name="Kyrpides N."/>
            <person name="Mikhailova N."/>
            <person name="Richardson P."/>
        </authorList>
    </citation>
    <scope>NUCLEOTIDE SEQUENCE</scope>
    <source>
        <strain evidence="1">BNC1</strain>
    </source>
</reference>
<evidence type="ECO:0000313" key="1">
    <source>
        <dbReference type="EMBL" id="ABG62570.1"/>
    </source>
</evidence>
<dbReference type="EMBL" id="CP000390">
    <property type="protein sequence ID" value="ABG62570.1"/>
    <property type="molecule type" value="Genomic_DNA"/>
</dbReference>
<dbReference type="HOGENOM" id="CLU_2421604_0_0_5"/>
<accession>Q11J55</accession>
<proteinExistence type="predicted"/>